<evidence type="ECO:0000256" key="1">
    <source>
        <dbReference type="ARBA" id="ARBA00008903"/>
    </source>
</evidence>
<comment type="similarity">
    <text evidence="1">Belongs to the ornithine cyclodeaminase/mu-crystallin family.</text>
</comment>
<dbReference type="Gene3D" id="3.40.50.720">
    <property type="entry name" value="NAD(P)-binding Rossmann-like Domain"/>
    <property type="match status" value="1"/>
</dbReference>
<dbReference type="Pfam" id="PF02423">
    <property type="entry name" value="OCD_Mu_crystall"/>
    <property type="match status" value="1"/>
</dbReference>
<dbReference type="PANTHER" id="PTHR13812">
    <property type="entry name" value="KETIMINE REDUCTASE MU-CRYSTALLIN"/>
    <property type="match status" value="1"/>
</dbReference>
<dbReference type="Proteomes" id="UP000252893">
    <property type="component" value="Unassembled WGS sequence"/>
</dbReference>
<reference evidence="2 3" key="1">
    <citation type="submission" date="2018-06" db="EMBL/GenBank/DDBJ databases">
        <title>Genomic Encyclopedia of Type Strains, Phase IV (KMG-IV): sequencing the most valuable type-strain genomes for metagenomic binning, comparative biology and taxonomic classification.</title>
        <authorList>
            <person name="Goeker M."/>
        </authorList>
    </citation>
    <scope>NUCLEOTIDE SEQUENCE [LARGE SCALE GENOMIC DNA]</scope>
    <source>
        <strain evidence="2 3">DSM 25619</strain>
    </source>
</reference>
<dbReference type="GO" id="GO:0005737">
    <property type="term" value="C:cytoplasm"/>
    <property type="evidence" value="ECO:0007669"/>
    <property type="project" value="TreeGrafter"/>
</dbReference>
<keyword evidence="3" id="KW-1185">Reference proteome</keyword>
<dbReference type="InterPro" id="IPR023401">
    <property type="entry name" value="ODC_N"/>
</dbReference>
<proteinExistence type="inferred from homology"/>
<dbReference type="NCBIfam" id="NF004793">
    <property type="entry name" value="PRK06141.1"/>
    <property type="match status" value="1"/>
</dbReference>
<gene>
    <name evidence="2" type="ORF">DFR47_103247</name>
</gene>
<comment type="caution">
    <text evidence="2">The sequence shown here is derived from an EMBL/GenBank/DDBJ whole genome shotgun (WGS) entry which is preliminary data.</text>
</comment>
<accession>A0A366E050</accession>
<dbReference type="PIRSF" id="PIRSF001439">
    <property type="entry name" value="CryM"/>
    <property type="match status" value="1"/>
</dbReference>
<dbReference type="GO" id="GO:0016491">
    <property type="term" value="F:oxidoreductase activity"/>
    <property type="evidence" value="ECO:0007669"/>
    <property type="project" value="UniProtKB-ARBA"/>
</dbReference>
<dbReference type="OrthoDB" id="9785971at2"/>
<dbReference type="PANTHER" id="PTHR13812:SF19">
    <property type="entry name" value="KETIMINE REDUCTASE MU-CRYSTALLIN"/>
    <property type="match status" value="1"/>
</dbReference>
<dbReference type="FunFam" id="3.40.50.720:FF:000311">
    <property type="entry name" value="Ornithine cyclodeaminase"/>
    <property type="match status" value="1"/>
</dbReference>
<dbReference type="RefSeq" id="WP_113944212.1">
    <property type="nucleotide sequence ID" value="NZ_JBHEEG010000004.1"/>
</dbReference>
<dbReference type="InterPro" id="IPR003462">
    <property type="entry name" value="ODC_Mu_crystall"/>
</dbReference>
<dbReference type="SUPFAM" id="SSF51735">
    <property type="entry name" value="NAD(P)-binding Rossmann-fold domains"/>
    <property type="match status" value="1"/>
</dbReference>
<dbReference type="InterPro" id="IPR036291">
    <property type="entry name" value="NAD(P)-bd_dom_sf"/>
</dbReference>
<organism evidence="2 3">
    <name type="scientific">Pseudochrobactrum asaccharolyticum</name>
    <dbReference type="NCBI Taxonomy" id="354351"/>
    <lineage>
        <taxon>Bacteria</taxon>
        <taxon>Pseudomonadati</taxon>
        <taxon>Pseudomonadota</taxon>
        <taxon>Alphaproteobacteria</taxon>
        <taxon>Hyphomicrobiales</taxon>
        <taxon>Brucellaceae</taxon>
        <taxon>Pseudochrobactrum</taxon>
    </lineage>
</organism>
<sequence length="320" mass="33978">MNTNEVTTIPVYSPEATAAALPFGALIEALREAFGQNPKVPLRHHHHIPQNDSTDATLLLMPAWQTNGGVLGVKIVTIYPGNAAKKLPGLHSTYLLCDGATGQHLALLDGNQITVRRTVGVAALGASFLARKNASKLLLVGAGRVGSMTPHAFKEVRPIDEVRVWDIDKTNSERLAARLNDEGMKAVVVDDLEASVRSSDIVSCATLSTEPLIRFEWLSPGTHVDLIGSFTPAMREADNACFSNGSVYIDSPDALEESGDLIDPIKAGVFSPSAILGTLAELCQGKAEARRSDEQITVFKAVGTGLSDLAAGTLAFNTLK</sequence>
<evidence type="ECO:0000313" key="2">
    <source>
        <dbReference type="EMBL" id="RBO95683.1"/>
    </source>
</evidence>
<name>A0A366E050_9HYPH</name>
<protein>
    <submittedName>
        <fullName evidence="2">Ornithine cyclodeaminase</fullName>
    </submittedName>
</protein>
<dbReference type="AlphaFoldDB" id="A0A366E050"/>
<dbReference type="EMBL" id="QNRH01000003">
    <property type="protein sequence ID" value="RBO95683.1"/>
    <property type="molecule type" value="Genomic_DNA"/>
</dbReference>
<dbReference type="Gene3D" id="3.30.1780.10">
    <property type="entry name" value="ornithine cyclodeaminase, domain 1"/>
    <property type="match status" value="1"/>
</dbReference>
<evidence type="ECO:0000313" key="3">
    <source>
        <dbReference type="Proteomes" id="UP000252893"/>
    </source>
</evidence>
<dbReference type="GO" id="GO:0019752">
    <property type="term" value="P:carboxylic acid metabolic process"/>
    <property type="evidence" value="ECO:0007669"/>
    <property type="project" value="UniProtKB-ARBA"/>
</dbReference>